<dbReference type="Proteomes" id="UP000019380">
    <property type="component" value="Unassembled WGS sequence"/>
</dbReference>
<comment type="caution">
    <text evidence="1">The sequence shown here is derived from an EMBL/GenBank/DDBJ whole genome shotgun (WGS) entry which is preliminary data.</text>
</comment>
<evidence type="ECO:0000313" key="2">
    <source>
        <dbReference type="Proteomes" id="UP000019380"/>
    </source>
</evidence>
<dbReference type="Pfam" id="PF08747">
    <property type="entry name" value="BrxB"/>
    <property type="match status" value="1"/>
</dbReference>
<name>D4VIE0_9BACE</name>
<dbReference type="AlphaFoldDB" id="D4VIE0"/>
<evidence type="ECO:0008006" key="3">
    <source>
        <dbReference type="Google" id="ProtNLM"/>
    </source>
</evidence>
<reference evidence="1 2" key="1">
    <citation type="submission" date="2013-12" db="EMBL/GenBank/DDBJ databases">
        <title>Improved hybrid genome assemblies of Bacteroides xylanisolvens SD CC 1b and Bacteroides xylanisolvens SD CC 2a using Illumina and 454 Sequencing.</title>
        <authorList>
            <person name="Ramaraj T."/>
            <person name="Sundararajan A."/>
            <person name="Mudge J."/>
            <person name="Schilkey F.D."/>
            <person name="Delvecchio V."/>
            <person name="Donlon M."/>
            <person name="Ziemer C."/>
        </authorList>
    </citation>
    <scope>NUCLEOTIDE SEQUENCE [LARGE SCALE GENOMIC DNA]</scope>
</reference>
<accession>D4VIE0</accession>
<organism evidence="1 2">
    <name type="scientific">Bacteroides xylanisolvens SD CC 1b</name>
    <dbReference type="NCBI Taxonomy" id="702447"/>
    <lineage>
        <taxon>Bacteria</taxon>
        <taxon>Pseudomonadati</taxon>
        <taxon>Bacteroidota</taxon>
        <taxon>Bacteroidia</taxon>
        <taxon>Bacteroidales</taxon>
        <taxon>Bacteroidaceae</taxon>
        <taxon>Bacteroides</taxon>
    </lineage>
</organism>
<dbReference type="EMBL" id="CBXG010000035">
    <property type="protein sequence ID" value="CDM05510.1"/>
    <property type="molecule type" value="Genomic_DNA"/>
</dbReference>
<gene>
    <name evidence="1" type="ORF">BN890_31000</name>
</gene>
<proteinExistence type="predicted"/>
<protein>
    <recommendedName>
        <fullName evidence="3">DUF1788 domain-containing protein</fullName>
    </recommendedName>
</protein>
<evidence type="ECO:0000313" key="1">
    <source>
        <dbReference type="EMBL" id="CDM05510.1"/>
    </source>
</evidence>
<sequence>MGQYDDKIEKALQYLKNPSRITPTGYSPIVYVVYQPEDMLMVRSIIDTFLCAKADFYGFKAHIISMGELLDKYINNHDYREIWTDPSVNEDEMYNSIKQEIVSDGYLEKSILQIHDELLADGNALLVIKDVEMLHPFYMMGVIENKIYNKIKVPILVFYPGETQGTARSFLGLYNQDGNYRSINF</sequence>
<dbReference type="InterPro" id="IPR014858">
    <property type="entry name" value="BrxB"/>
</dbReference>
<dbReference type="RefSeq" id="WP_004314648.1">
    <property type="nucleotide sequence ID" value="NZ_ADKP01000062.1"/>
</dbReference>